<name>A0A2L0F0Y6_SORCE</name>
<sequence>MSFYYCQAS</sequence>
<evidence type="ECO:0000313" key="1">
    <source>
        <dbReference type="EMBL" id="AUX45238.1"/>
    </source>
</evidence>
<accession>A0A2L0F0Y6</accession>
<gene>
    <name evidence="1" type="ORF">SOCE26_067190</name>
</gene>
<reference evidence="1 2" key="1">
    <citation type="submission" date="2015-09" db="EMBL/GenBank/DDBJ databases">
        <title>Sorangium comparison.</title>
        <authorList>
            <person name="Zaburannyi N."/>
            <person name="Bunk B."/>
            <person name="Overmann J."/>
            <person name="Mueller R."/>
        </authorList>
    </citation>
    <scope>NUCLEOTIDE SEQUENCE [LARGE SCALE GENOMIC DNA]</scope>
    <source>
        <strain evidence="1 2">So ce26</strain>
    </source>
</reference>
<evidence type="ECO:0000313" key="2">
    <source>
        <dbReference type="Proteomes" id="UP000238348"/>
    </source>
</evidence>
<proteinExistence type="predicted"/>
<dbReference type="EMBL" id="CP012673">
    <property type="protein sequence ID" value="AUX45238.1"/>
    <property type="molecule type" value="Genomic_DNA"/>
</dbReference>
<dbReference type="Proteomes" id="UP000238348">
    <property type="component" value="Chromosome"/>
</dbReference>
<organism evidence="1 2">
    <name type="scientific">Sorangium cellulosum</name>
    <name type="common">Polyangium cellulosum</name>
    <dbReference type="NCBI Taxonomy" id="56"/>
    <lineage>
        <taxon>Bacteria</taxon>
        <taxon>Pseudomonadati</taxon>
        <taxon>Myxococcota</taxon>
        <taxon>Polyangia</taxon>
        <taxon>Polyangiales</taxon>
        <taxon>Polyangiaceae</taxon>
        <taxon>Sorangium</taxon>
    </lineage>
</organism>
<protein>
    <submittedName>
        <fullName evidence="1">Uncharacterized protein</fullName>
    </submittedName>
</protein>